<accession>A0A6G9YR55</accession>
<protein>
    <submittedName>
        <fullName evidence="4">Helix-turn-helix domain-containing protein</fullName>
    </submittedName>
</protein>
<dbReference type="GO" id="GO:0005829">
    <property type="term" value="C:cytosol"/>
    <property type="evidence" value="ECO:0007669"/>
    <property type="project" value="TreeGrafter"/>
</dbReference>
<evidence type="ECO:0000259" key="2">
    <source>
        <dbReference type="Pfam" id="PF12802"/>
    </source>
</evidence>
<keyword evidence="5" id="KW-1185">Reference proteome</keyword>
<dbReference type="GO" id="GO:0003700">
    <property type="term" value="F:DNA-binding transcription factor activity"/>
    <property type="evidence" value="ECO:0007669"/>
    <property type="project" value="InterPro"/>
</dbReference>
<feature type="compositionally biased region" description="Basic and acidic residues" evidence="1">
    <location>
        <begin position="51"/>
        <end position="62"/>
    </location>
</feature>
<feature type="region of interest" description="Disordered" evidence="1">
    <location>
        <begin position="33"/>
        <end position="78"/>
    </location>
</feature>
<dbReference type="Gene3D" id="1.10.10.10">
    <property type="entry name" value="Winged helix-like DNA-binding domain superfamily/Winged helix DNA-binding domain"/>
    <property type="match status" value="1"/>
</dbReference>
<evidence type="ECO:0000313" key="4">
    <source>
        <dbReference type="EMBL" id="QIS15496.1"/>
    </source>
</evidence>
<dbReference type="InterPro" id="IPR051917">
    <property type="entry name" value="Transposase-Integrase"/>
</dbReference>
<dbReference type="RefSeq" id="WP_167477735.1">
    <property type="nucleotide sequence ID" value="NZ_CP046172.1"/>
</dbReference>
<dbReference type="EMBL" id="CP046172">
    <property type="protein sequence ID" value="QIS15496.1"/>
    <property type="molecule type" value="Genomic_DNA"/>
</dbReference>
<dbReference type="PANTHER" id="PTHR10948">
    <property type="entry name" value="TRANSPOSASE"/>
    <property type="match status" value="1"/>
</dbReference>
<evidence type="ECO:0000256" key="1">
    <source>
        <dbReference type="SAM" id="MobiDB-lite"/>
    </source>
</evidence>
<dbReference type="KEGG" id="nah:F5544_38370"/>
<dbReference type="InterPro" id="IPR025246">
    <property type="entry name" value="IS30-like_HTH"/>
</dbReference>
<dbReference type="Pfam" id="PF13936">
    <property type="entry name" value="HTH_38"/>
    <property type="match status" value="1"/>
</dbReference>
<dbReference type="SUPFAM" id="SSF46785">
    <property type="entry name" value="Winged helix' DNA-binding domain"/>
    <property type="match status" value="1"/>
</dbReference>
<feature type="domain" description="Transposase IS30-like HTH" evidence="3">
    <location>
        <begin position="5"/>
        <end position="45"/>
    </location>
</feature>
<evidence type="ECO:0000313" key="5">
    <source>
        <dbReference type="Proteomes" id="UP000503540"/>
    </source>
</evidence>
<evidence type="ECO:0000259" key="3">
    <source>
        <dbReference type="Pfam" id="PF13936"/>
    </source>
</evidence>
<dbReference type="AlphaFoldDB" id="A0A6G9YR55"/>
<dbReference type="Pfam" id="PF12802">
    <property type="entry name" value="MarR_2"/>
    <property type="match status" value="1"/>
</dbReference>
<dbReference type="InterPro" id="IPR036388">
    <property type="entry name" value="WH-like_DNA-bd_sf"/>
</dbReference>
<dbReference type="GO" id="GO:0004803">
    <property type="term" value="F:transposase activity"/>
    <property type="evidence" value="ECO:0007669"/>
    <property type="project" value="TreeGrafter"/>
</dbReference>
<dbReference type="InterPro" id="IPR000835">
    <property type="entry name" value="HTH_MarR-typ"/>
</dbReference>
<name>A0A6G9YR55_9NOCA</name>
<gene>
    <name evidence="4" type="ORF">F5544_38370</name>
</gene>
<dbReference type="InterPro" id="IPR036390">
    <property type="entry name" value="WH_DNA-bd_sf"/>
</dbReference>
<organism evidence="4 5">
    <name type="scientific">Nocardia arthritidis</name>
    <dbReference type="NCBI Taxonomy" id="228602"/>
    <lineage>
        <taxon>Bacteria</taxon>
        <taxon>Bacillati</taxon>
        <taxon>Actinomycetota</taxon>
        <taxon>Actinomycetes</taxon>
        <taxon>Mycobacteriales</taxon>
        <taxon>Nocardiaceae</taxon>
        <taxon>Nocardia</taxon>
    </lineage>
</organism>
<dbReference type="PANTHER" id="PTHR10948:SF23">
    <property type="entry name" value="TRANSPOSASE INSI FOR INSERTION SEQUENCE ELEMENT IS30A-RELATED"/>
    <property type="match status" value="1"/>
</dbReference>
<sequence length="234" mass="25676">MPGGRLTQEDRRHIAGCLARGLGYAEIARQLARPTSTVSREVTRNGGPSRYRPDIAHRATERRARRRKPAIPSPGPKDAAAQEFLEHFGKLFQQGGMPRMSANVLACLYDSDSGSAVAAELAARLRVSPATISSAVGYLEEQELIRRERDGQRRRDRYIIEEDAWIRATLLGARQATALGESAGRAAEFLGPDSPAAARLSEAGEFLDFVGKTMLAAADDWRKTHARRPIRATD</sequence>
<dbReference type="Proteomes" id="UP000503540">
    <property type="component" value="Chromosome"/>
</dbReference>
<feature type="domain" description="HTH marR-type" evidence="2">
    <location>
        <begin position="96"/>
        <end position="155"/>
    </location>
</feature>
<reference evidence="4 5" key="1">
    <citation type="journal article" date="2019" name="ACS Chem. Biol.">
        <title>Identification and Mobilization of a Cryptic Antibiotic Biosynthesis Gene Locus from a Human-Pathogenic Nocardia Isolate.</title>
        <authorList>
            <person name="Herisse M."/>
            <person name="Ishida K."/>
            <person name="Porter J.L."/>
            <person name="Howden B."/>
            <person name="Hertweck C."/>
            <person name="Stinear T.P."/>
            <person name="Pidot S.J."/>
        </authorList>
    </citation>
    <scope>NUCLEOTIDE SEQUENCE [LARGE SCALE GENOMIC DNA]</scope>
    <source>
        <strain evidence="4 5">AUSMDU00012717</strain>
    </source>
</reference>
<dbReference type="GO" id="GO:0032196">
    <property type="term" value="P:transposition"/>
    <property type="evidence" value="ECO:0007669"/>
    <property type="project" value="TreeGrafter"/>
</dbReference>
<proteinExistence type="predicted"/>